<keyword evidence="2" id="KW-1185">Reference proteome</keyword>
<proteinExistence type="predicted"/>
<gene>
    <name evidence="1" type="ordered locus">Atc_1852</name>
</gene>
<dbReference type="AlphaFoldDB" id="F9ZPV6"/>
<dbReference type="KEGG" id="acu:Atc_1852"/>
<reference evidence="1 2" key="1">
    <citation type="journal article" date="2011" name="J. Genet. Genomics">
        <title>Unraveling the Acidithiobacillus caldus complete genome and its central metabolisms for carbon assimilation.</title>
        <authorList>
            <person name="You X.Y."/>
            <person name="Guo X."/>
            <person name="Zheng H.J."/>
            <person name="Zhang M.J."/>
            <person name="Liu L.J."/>
            <person name="Zhu Y.Q."/>
            <person name="Zhu B."/>
            <person name="Wang S.Y."/>
            <person name="Zhao G.P."/>
            <person name="Poetsch A."/>
            <person name="Jiang C.Y."/>
            <person name="Liu S.J."/>
        </authorList>
    </citation>
    <scope>NUCLEOTIDE SEQUENCE [LARGE SCALE GENOMIC DNA]</scope>
    <source>
        <strain evidence="1 2">SM-1</strain>
    </source>
</reference>
<accession>F9ZPV6</accession>
<organism evidence="1 2">
    <name type="scientific">Acidithiobacillus caldus (strain SM-1)</name>
    <dbReference type="NCBI Taxonomy" id="990288"/>
    <lineage>
        <taxon>Bacteria</taxon>
        <taxon>Pseudomonadati</taxon>
        <taxon>Pseudomonadota</taxon>
        <taxon>Acidithiobacillia</taxon>
        <taxon>Acidithiobacillales</taxon>
        <taxon>Acidithiobacillaceae</taxon>
        <taxon>Acidithiobacillus</taxon>
    </lineage>
</organism>
<evidence type="ECO:0000313" key="2">
    <source>
        <dbReference type="Proteomes" id="UP000006135"/>
    </source>
</evidence>
<protein>
    <submittedName>
        <fullName evidence="1">Uncharacterized protein</fullName>
    </submittedName>
</protein>
<dbReference type="EMBL" id="CP002573">
    <property type="protein sequence ID" value="AEK58500.1"/>
    <property type="molecule type" value="Genomic_DNA"/>
</dbReference>
<name>F9ZPV6_ACICS</name>
<dbReference type="HOGENOM" id="CLU_3418671_0_0_6"/>
<dbReference type="Proteomes" id="UP000006135">
    <property type="component" value="Chromosome"/>
</dbReference>
<sequence length="25" mass="2913">MNRWRVDGTIRILLGANVICALWKL</sequence>
<evidence type="ECO:0000313" key="1">
    <source>
        <dbReference type="EMBL" id="AEK58500.1"/>
    </source>
</evidence>